<organism evidence="2 3">
    <name type="scientific">Desulforamulus profundi</name>
    <dbReference type="NCBI Taxonomy" id="1383067"/>
    <lineage>
        <taxon>Bacteria</taxon>
        <taxon>Bacillati</taxon>
        <taxon>Bacillota</taxon>
        <taxon>Clostridia</taxon>
        <taxon>Eubacteriales</taxon>
        <taxon>Peptococcaceae</taxon>
        <taxon>Desulforamulus</taxon>
    </lineage>
</organism>
<keyword evidence="1" id="KW-1133">Transmembrane helix</keyword>
<comment type="caution">
    <text evidence="2">The sequence shown here is derived from an EMBL/GenBank/DDBJ whole genome shotgun (WGS) entry which is preliminary data.</text>
</comment>
<name>A0A2C6M8J1_9FIRM</name>
<dbReference type="EMBL" id="AWQQ01000091">
    <property type="protein sequence ID" value="PHJ37419.1"/>
    <property type="molecule type" value="Genomic_DNA"/>
</dbReference>
<gene>
    <name evidence="2" type="ORF">P378_16050</name>
</gene>
<reference evidence="2 3" key="1">
    <citation type="submission" date="2013-09" db="EMBL/GenBank/DDBJ databases">
        <title>Biodegradation of hydrocarbons in the deep terrestrial subsurface : characterization of a microbial consortium composed of two Desulfotomaculum species originating from a deep geological formation.</title>
        <authorList>
            <person name="Aullo T."/>
            <person name="Berlendis S."/>
            <person name="Lascourreges J.-F."/>
            <person name="Dessort D."/>
            <person name="Saint-Laurent S."/>
            <person name="Schraauwers B."/>
            <person name="Mas J."/>
            <person name="Magot M."/>
            <person name="Ranchou-Peyruse A."/>
        </authorList>
    </citation>
    <scope>NUCLEOTIDE SEQUENCE [LARGE SCALE GENOMIC DNA]</scope>
    <source>
        <strain evidence="2 3">Bs107</strain>
    </source>
</reference>
<keyword evidence="1" id="KW-0812">Transmembrane</keyword>
<evidence type="ECO:0008006" key="4">
    <source>
        <dbReference type="Google" id="ProtNLM"/>
    </source>
</evidence>
<keyword evidence="1" id="KW-0472">Membrane</keyword>
<proteinExistence type="predicted"/>
<sequence length="39" mass="4335">MPDGYGYGGLFGSNFAFIIFLILILLFFGQGFYGYSAEK</sequence>
<evidence type="ECO:0000313" key="3">
    <source>
        <dbReference type="Proteomes" id="UP000222564"/>
    </source>
</evidence>
<keyword evidence="3" id="KW-1185">Reference proteome</keyword>
<dbReference type="AlphaFoldDB" id="A0A2C6M8J1"/>
<accession>A0A2C6M8J1</accession>
<evidence type="ECO:0000256" key="1">
    <source>
        <dbReference type="SAM" id="Phobius"/>
    </source>
</evidence>
<protein>
    <recommendedName>
        <fullName evidence="4">Sporulation protein YjcZ</fullName>
    </recommendedName>
</protein>
<evidence type="ECO:0000313" key="2">
    <source>
        <dbReference type="EMBL" id="PHJ37419.1"/>
    </source>
</evidence>
<feature type="transmembrane region" description="Helical" evidence="1">
    <location>
        <begin position="15"/>
        <end position="35"/>
    </location>
</feature>
<dbReference type="Proteomes" id="UP000222564">
    <property type="component" value="Unassembled WGS sequence"/>
</dbReference>